<dbReference type="Proteomes" id="UP000593577">
    <property type="component" value="Unassembled WGS sequence"/>
</dbReference>
<reference evidence="1 2" key="1">
    <citation type="journal article" date="2019" name="Genome Biol. Evol.">
        <title>Insights into the evolution of the New World diploid cottons (Gossypium, subgenus Houzingenia) based on genome sequencing.</title>
        <authorList>
            <person name="Grover C.E."/>
            <person name="Arick M.A. 2nd"/>
            <person name="Thrash A."/>
            <person name="Conover J.L."/>
            <person name="Sanders W.S."/>
            <person name="Peterson D.G."/>
            <person name="Frelichowski J.E."/>
            <person name="Scheffler J.A."/>
            <person name="Scheffler B.E."/>
            <person name="Wendel J.F."/>
        </authorList>
    </citation>
    <scope>NUCLEOTIDE SEQUENCE [LARGE SCALE GENOMIC DNA]</scope>
    <source>
        <strain evidence="1">185</strain>
        <tissue evidence="1">Leaf</tissue>
    </source>
</reference>
<proteinExistence type="predicted"/>
<organism evidence="1 2">
    <name type="scientific">Gossypium aridum</name>
    <name type="common">American cotton</name>
    <name type="synonym">Erioxylum aridum</name>
    <dbReference type="NCBI Taxonomy" id="34290"/>
    <lineage>
        <taxon>Eukaryota</taxon>
        <taxon>Viridiplantae</taxon>
        <taxon>Streptophyta</taxon>
        <taxon>Embryophyta</taxon>
        <taxon>Tracheophyta</taxon>
        <taxon>Spermatophyta</taxon>
        <taxon>Magnoliopsida</taxon>
        <taxon>eudicotyledons</taxon>
        <taxon>Gunneridae</taxon>
        <taxon>Pentapetalae</taxon>
        <taxon>rosids</taxon>
        <taxon>malvids</taxon>
        <taxon>Malvales</taxon>
        <taxon>Malvaceae</taxon>
        <taxon>Malvoideae</taxon>
        <taxon>Gossypium</taxon>
    </lineage>
</organism>
<dbReference type="EMBL" id="JABFAA010000004">
    <property type="protein sequence ID" value="MBA0679846.1"/>
    <property type="molecule type" value="Genomic_DNA"/>
</dbReference>
<keyword evidence="2" id="KW-1185">Reference proteome</keyword>
<dbReference type="AlphaFoldDB" id="A0A7J8WXU1"/>
<comment type="caution">
    <text evidence="1">The sequence shown here is derived from an EMBL/GenBank/DDBJ whole genome shotgun (WGS) entry which is preliminary data.</text>
</comment>
<evidence type="ECO:0000313" key="2">
    <source>
        <dbReference type="Proteomes" id="UP000593577"/>
    </source>
</evidence>
<evidence type="ECO:0000313" key="1">
    <source>
        <dbReference type="EMBL" id="MBA0679846.1"/>
    </source>
</evidence>
<name>A0A7J8WXU1_GOSAI</name>
<sequence length="21" mass="2579">MTKFVLVTLRDRVEKGRRFLN</sequence>
<protein>
    <submittedName>
        <fullName evidence="1">Uncharacterized protein</fullName>
    </submittedName>
</protein>
<gene>
    <name evidence="1" type="ORF">Goari_011592</name>
</gene>
<accession>A0A7J8WXU1</accession>